<dbReference type="SUPFAM" id="SSF140383">
    <property type="entry name" value="BSD domain-like"/>
    <property type="match status" value="1"/>
</dbReference>
<accession>A0AAD5GA92</accession>
<sequence length="516" mass="58078">MTDAQVVKRAKYKSSVKDPGLRGHKSSKEGANRPALLNLTQDQGNYIFEFENFSDREICRDFVAKAIAFSGEVGGPTSDKAVPQKDEQLSSAEMERRIKLLQEDIELQKLHKQFVIGDVLSETEFWATRKKLLDVNASRKAKQRVGLKSEMIFNVKPSSDGQSNRVTFNLTPEMIHQIFAEKPAVRQAYINFVPNKAAYVSQAAEDEELAVFLRQDAILANETRQKIRKVDPTLDMEADEGDDYTHIPGHGLANEDIKDELEAQYEPFKRSFLQDINRHAAVVLEGRTIDVETGDTRSVAEALASTKRVELAKEASDGNVLQDRIDRIVRMAEIEDLQAPRDPPVAPLCIKDPRDYFDSQQVNALNQLSGTRQMKSRLSTSEAYGSLRAHISEIRTTGFSDPIVRPEVAFQVFNSLTQNISSSKYQLGKNPHESILDTLPSVTKEELLLVSRLRDAMSKIYPKLQEIKESVQSDTRHQVSLLVQPMLQALDAAFAHYELDQQKRYAKGGEKPNGYA</sequence>
<dbReference type="GO" id="GO:0006289">
    <property type="term" value="P:nucleotide-excision repair"/>
    <property type="evidence" value="ECO:0007669"/>
    <property type="project" value="InterPro"/>
</dbReference>
<dbReference type="GO" id="GO:0000439">
    <property type="term" value="C:transcription factor TFIIH core complex"/>
    <property type="evidence" value="ECO:0007669"/>
    <property type="project" value="InterPro"/>
</dbReference>
<name>A0AAD5GA92_AMBAR</name>
<dbReference type="InterPro" id="IPR027079">
    <property type="entry name" value="Tfb1/GTF2H1"/>
</dbReference>
<dbReference type="EMBL" id="JAMZMK010009730">
    <property type="protein sequence ID" value="KAI7734427.1"/>
    <property type="molecule type" value="Genomic_DNA"/>
</dbReference>
<evidence type="ECO:0000313" key="3">
    <source>
        <dbReference type="EMBL" id="KAI7734427.1"/>
    </source>
</evidence>
<feature type="domain" description="BSD" evidence="2">
    <location>
        <begin position="76"/>
        <end position="137"/>
    </location>
</feature>
<feature type="region of interest" description="Disordered" evidence="1">
    <location>
        <begin position="1"/>
        <end position="33"/>
    </location>
</feature>
<evidence type="ECO:0000313" key="4">
    <source>
        <dbReference type="Proteomes" id="UP001206925"/>
    </source>
</evidence>
<dbReference type="SMART" id="SM00751">
    <property type="entry name" value="BSD"/>
    <property type="match status" value="2"/>
</dbReference>
<evidence type="ECO:0000259" key="2">
    <source>
        <dbReference type="PROSITE" id="PS50858"/>
    </source>
</evidence>
<comment type="caution">
    <text evidence="3">The sequence shown here is derived from an EMBL/GenBank/DDBJ whole genome shotgun (WGS) entry which is preliminary data.</text>
</comment>
<reference evidence="3" key="1">
    <citation type="submission" date="2022-06" db="EMBL/GenBank/DDBJ databases">
        <title>Uncovering the hologenomic basis of an extraordinary plant invasion.</title>
        <authorList>
            <person name="Bieker V.C."/>
            <person name="Martin M.D."/>
            <person name="Gilbert T."/>
            <person name="Hodgins K."/>
            <person name="Battlay P."/>
            <person name="Petersen B."/>
            <person name="Wilson J."/>
        </authorList>
    </citation>
    <scope>NUCLEOTIDE SEQUENCE</scope>
    <source>
        <strain evidence="3">AA19_3_7</strain>
        <tissue evidence="3">Leaf</tissue>
    </source>
</reference>
<organism evidence="3 4">
    <name type="scientific">Ambrosia artemisiifolia</name>
    <name type="common">Common ragweed</name>
    <dbReference type="NCBI Taxonomy" id="4212"/>
    <lineage>
        <taxon>Eukaryota</taxon>
        <taxon>Viridiplantae</taxon>
        <taxon>Streptophyta</taxon>
        <taxon>Embryophyta</taxon>
        <taxon>Tracheophyta</taxon>
        <taxon>Spermatophyta</taxon>
        <taxon>Magnoliopsida</taxon>
        <taxon>eudicotyledons</taxon>
        <taxon>Gunneridae</taxon>
        <taxon>Pentapetalae</taxon>
        <taxon>asterids</taxon>
        <taxon>campanulids</taxon>
        <taxon>Asterales</taxon>
        <taxon>Asteraceae</taxon>
        <taxon>Asteroideae</taxon>
        <taxon>Heliantheae alliance</taxon>
        <taxon>Heliantheae</taxon>
        <taxon>Ambrosia</taxon>
    </lineage>
</organism>
<dbReference type="Proteomes" id="UP001206925">
    <property type="component" value="Unassembled WGS sequence"/>
</dbReference>
<dbReference type="InterPro" id="IPR035925">
    <property type="entry name" value="BSD_dom_sf"/>
</dbReference>
<dbReference type="Gene3D" id="6.10.140.1200">
    <property type="match status" value="1"/>
</dbReference>
<dbReference type="InterPro" id="IPR005607">
    <property type="entry name" value="BSD_dom"/>
</dbReference>
<dbReference type="PANTHER" id="PTHR12856">
    <property type="entry name" value="TRANSCRIPTION INITIATION FACTOR IIH-RELATED"/>
    <property type="match status" value="1"/>
</dbReference>
<dbReference type="PROSITE" id="PS50858">
    <property type="entry name" value="BSD"/>
    <property type="match status" value="1"/>
</dbReference>
<keyword evidence="4" id="KW-1185">Reference proteome</keyword>
<gene>
    <name evidence="3" type="ORF">M8C21_004076</name>
</gene>
<proteinExistence type="predicted"/>
<protein>
    <recommendedName>
        <fullName evidence="2">BSD domain-containing protein</fullName>
    </recommendedName>
</protein>
<dbReference type="GO" id="GO:0006351">
    <property type="term" value="P:DNA-templated transcription"/>
    <property type="evidence" value="ECO:0007669"/>
    <property type="project" value="InterPro"/>
</dbReference>
<dbReference type="AlphaFoldDB" id="A0AAD5GA92"/>
<evidence type="ECO:0000256" key="1">
    <source>
        <dbReference type="SAM" id="MobiDB-lite"/>
    </source>
</evidence>
<feature type="compositionally biased region" description="Basic and acidic residues" evidence="1">
    <location>
        <begin position="15"/>
        <end position="31"/>
    </location>
</feature>